<dbReference type="PANTHER" id="PTHR11638:SF111">
    <property type="entry name" value="ATP-DEPENDENT CLP PROTEASE ATP-BINDING SUBUNIT CLPA"/>
    <property type="match status" value="1"/>
</dbReference>
<dbReference type="PROSITE" id="PS00870">
    <property type="entry name" value="CLPAB_1"/>
    <property type="match status" value="1"/>
</dbReference>
<evidence type="ECO:0000256" key="3">
    <source>
        <dbReference type="ARBA" id="ARBA00022840"/>
    </source>
</evidence>
<evidence type="ECO:0000256" key="2">
    <source>
        <dbReference type="ARBA" id="ARBA00022741"/>
    </source>
</evidence>
<dbReference type="PANTHER" id="PTHR11638">
    <property type="entry name" value="ATP-DEPENDENT CLP PROTEASE"/>
    <property type="match status" value="1"/>
</dbReference>
<dbReference type="STRING" id="1156395.DBT_1394"/>
<dbReference type="InterPro" id="IPR028299">
    <property type="entry name" value="ClpA/B_CS2"/>
</dbReference>
<evidence type="ECO:0000313" key="10">
    <source>
        <dbReference type="Proteomes" id="UP000093080"/>
    </source>
</evidence>
<dbReference type="GO" id="GO:0005524">
    <property type="term" value="F:ATP binding"/>
    <property type="evidence" value="ECO:0007669"/>
    <property type="project" value="UniProtKB-KW"/>
</dbReference>
<dbReference type="GO" id="GO:0034605">
    <property type="term" value="P:cellular response to heat"/>
    <property type="evidence" value="ECO:0007669"/>
    <property type="project" value="TreeGrafter"/>
</dbReference>
<dbReference type="Pfam" id="PF00004">
    <property type="entry name" value="AAA"/>
    <property type="match status" value="1"/>
</dbReference>
<dbReference type="SUPFAM" id="SSF52540">
    <property type="entry name" value="P-loop containing nucleoside triphosphate hydrolases"/>
    <property type="match status" value="2"/>
</dbReference>
<dbReference type="InterPro" id="IPR041546">
    <property type="entry name" value="ClpA/ClpB_AAA_lid"/>
</dbReference>
<reference evidence="9 10" key="1">
    <citation type="submission" date="2016-06" db="EMBL/GenBank/DDBJ databases">
        <title>Respiratory ammonification of nitrate coupled to the oxidation of elemental sulfur in deep-sea autotrophic thermophilic bacteria.</title>
        <authorList>
            <person name="Slobodkina G.B."/>
            <person name="Mardanov A.V."/>
            <person name="Ravin N.V."/>
            <person name="Frolova A.A."/>
            <person name="Viryasiv M.B."/>
            <person name="Chernyh N.A."/>
            <person name="Bonch-Osmolovskaya E.A."/>
            <person name="Slobodkin A.I."/>
        </authorList>
    </citation>
    <scope>NUCLEOTIDE SEQUENCE [LARGE SCALE GENOMIC DNA]</scope>
    <source>
        <strain evidence="9 10">S69</strain>
    </source>
</reference>
<keyword evidence="4 6" id="KW-0143">Chaperone</keyword>
<dbReference type="Pfam" id="PF10431">
    <property type="entry name" value="ClpB_D2-small"/>
    <property type="match status" value="1"/>
</dbReference>
<dbReference type="OrthoDB" id="9803641at2"/>
<dbReference type="GO" id="GO:0006508">
    <property type="term" value="P:proteolysis"/>
    <property type="evidence" value="ECO:0007669"/>
    <property type="project" value="UniProtKB-KW"/>
</dbReference>
<dbReference type="InterPro" id="IPR001270">
    <property type="entry name" value="ClpA/B"/>
</dbReference>
<dbReference type="Pfam" id="PF17871">
    <property type="entry name" value="AAA_lid_9"/>
    <property type="match status" value="1"/>
</dbReference>
<evidence type="ECO:0000256" key="7">
    <source>
        <dbReference type="SAM" id="MobiDB-lite"/>
    </source>
</evidence>
<evidence type="ECO:0000259" key="8">
    <source>
        <dbReference type="PROSITE" id="PS51903"/>
    </source>
</evidence>
<organism evidence="9 10">
    <name type="scientific">Dissulfuribacter thermophilus</name>
    <dbReference type="NCBI Taxonomy" id="1156395"/>
    <lineage>
        <taxon>Bacteria</taxon>
        <taxon>Pseudomonadati</taxon>
        <taxon>Thermodesulfobacteriota</taxon>
        <taxon>Dissulfuribacteria</taxon>
        <taxon>Dissulfuribacterales</taxon>
        <taxon>Dissulfuribacteraceae</taxon>
        <taxon>Dissulfuribacter</taxon>
    </lineage>
</organism>
<keyword evidence="9" id="KW-0645">Protease</keyword>
<dbReference type="InterPro" id="IPR027417">
    <property type="entry name" value="P-loop_NTPase"/>
</dbReference>
<dbReference type="CDD" id="cd00009">
    <property type="entry name" value="AAA"/>
    <property type="match status" value="1"/>
</dbReference>
<keyword evidence="1 5" id="KW-0677">Repeat</keyword>
<gene>
    <name evidence="9" type="ORF">DBT_1394</name>
</gene>
<dbReference type="Pfam" id="PF02861">
    <property type="entry name" value="Clp_N"/>
    <property type="match status" value="1"/>
</dbReference>
<dbReference type="GO" id="GO:0043335">
    <property type="term" value="P:protein unfolding"/>
    <property type="evidence" value="ECO:0007669"/>
    <property type="project" value="InterPro"/>
</dbReference>
<dbReference type="Gene3D" id="1.10.8.60">
    <property type="match status" value="2"/>
</dbReference>
<sequence length="764" mass="86262">MINKDLELMLGAAAREAQARHHEYLSVEHLLYALLHHNEALTIITACGGNPERLKQRLEHFFNTHMETLEEQPTEAPQPTLALQRVLQRTIMHVQSAGKDEAGIGDLLAAIMTEEDSYAVFFLKQEGISRIDILEFISHGVSKVPYIQRETDDNPTKKQAQEESQKAAKQGEATALEHFTINLTQRARDGKIDPLVGRSRELERVMQVLVRRRKNNPIFVGEPGVGKTALCEGLARLIESGNVPDELKGFEMYSLDMGSLIAGTKYRGEFEARLKEVLKELKQREKVILVIDEIHTIVGAGATSGGSLDASNILKPVLQEGEIRFIGSTTYEEYRNFFEKDRALTRRFQKIEIGEPTVEETIEILKGLKSRYEDYHGCKFTEGALKAAARLSQRYITDRFLPDKAIDVIDEAAAIVKLKKSGSKAKRLVTQRHIEQVVAKIARIPARSLSRTDLSRLEDLEPRLKTRVFGQDRGVELLVRAIKRSKAGLGHPDHPIGSFLFIGPTGVGKTELARETARILGINFIRFDMSEYMEKHSVSRLIGAPPGYVGFEQGGLLTEAVRKSPHCVLLLDEIEKAHPDVFNVLLQVMDYATLTDNTGRKTDFRHTILIMTSNVGARELERRTIGFSPDNIKENVEKADAAVKECFSPEFRNRLDAVIPFNPLTPKIMESIVDKFIEELNTQLKSKKIVVKLSAKARQWFAKHGYDERRGARPLSRLIQEKIKDPLADVLLFRKEMKKDKATKRFNEIVVDIDPQKEVVLKSE</sequence>
<dbReference type="InterPro" id="IPR018368">
    <property type="entry name" value="ClpA/B_CS1"/>
</dbReference>
<comment type="similarity">
    <text evidence="6">Belongs to the ClpA/ClpB family.</text>
</comment>
<dbReference type="Pfam" id="PF07724">
    <property type="entry name" value="AAA_2"/>
    <property type="match status" value="1"/>
</dbReference>
<evidence type="ECO:0000256" key="1">
    <source>
        <dbReference type="ARBA" id="ARBA00022737"/>
    </source>
</evidence>
<dbReference type="CDD" id="cd19499">
    <property type="entry name" value="RecA-like_ClpB_Hsp104-like"/>
    <property type="match status" value="1"/>
</dbReference>
<proteinExistence type="inferred from homology"/>
<dbReference type="SMART" id="SM00382">
    <property type="entry name" value="AAA"/>
    <property type="match status" value="2"/>
</dbReference>
<dbReference type="GO" id="GO:0008233">
    <property type="term" value="F:peptidase activity"/>
    <property type="evidence" value="ECO:0007669"/>
    <property type="project" value="UniProtKB-KW"/>
</dbReference>
<protein>
    <submittedName>
        <fullName evidence="9">ATP-dependent Clp protease ATP-binding subunit ClpA</fullName>
    </submittedName>
</protein>
<evidence type="ECO:0000313" key="9">
    <source>
        <dbReference type="EMBL" id="OCC15271.1"/>
    </source>
</evidence>
<evidence type="ECO:0000256" key="6">
    <source>
        <dbReference type="RuleBase" id="RU004432"/>
    </source>
</evidence>
<dbReference type="AlphaFoldDB" id="A0A1B9F674"/>
<dbReference type="InterPro" id="IPR013461">
    <property type="entry name" value="ClpA"/>
</dbReference>
<comment type="caution">
    <text evidence="9">The sequence shown here is derived from an EMBL/GenBank/DDBJ whole genome shotgun (WGS) entry which is preliminary data.</text>
</comment>
<accession>A0A1B9F674</accession>
<dbReference type="InterPro" id="IPR004176">
    <property type="entry name" value="Clp_R_N"/>
</dbReference>
<evidence type="ECO:0000256" key="4">
    <source>
        <dbReference type="ARBA" id="ARBA00023186"/>
    </source>
</evidence>
<dbReference type="RefSeq" id="WP_067618081.1">
    <property type="nucleotide sequence ID" value="NZ_MAGO01000006.1"/>
</dbReference>
<dbReference type="InterPro" id="IPR050130">
    <property type="entry name" value="ClpA_ClpB"/>
</dbReference>
<dbReference type="Proteomes" id="UP000093080">
    <property type="component" value="Unassembled WGS sequence"/>
</dbReference>
<evidence type="ECO:0000256" key="5">
    <source>
        <dbReference type="PROSITE-ProRule" id="PRU01251"/>
    </source>
</evidence>
<dbReference type="PRINTS" id="PR00300">
    <property type="entry name" value="CLPPROTEASEA"/>
</dbReference>
<dbReference type="FunFam" id="3.40.50.300:FF:000025">
    <property type="entry name" value="ATP-dependent Clp protease subunit"/>
    <property type="match status" value="1"/>
</dbReference>
<keyword evidence="3 6" id="KW-0067">ATP-binding</keyword>
<dbReference type="PROSITE" id="PS51903">
    <property type="entry name" value="CLP_R"/>
    <property type="match status" value="1"/>
</dbReference>
<feature type="domain" description="Clp R" evidence="8">
    <location>
        <begin position="1"/>
        <end position="144"/>
    </location>
</feature>
<name>A0A1B9F674_9BACT</name>
<dbReference type="PATRIC" id="fig|1156395.6.peg.1408"/>
<dbReference type="PROSITE" id="PS00871">
    <property type="entry name" value="CLPAB_2"/>
    <property type="match status" value="1"/>
</dbReference>
<dbReference type="SMART" id="SM01086">
    <property type="entry name" value="ClpB_D2-small"/>
    <property type="match status" value="1"/>
</dbReference>
<dbReference type="GO" id="GO:0016887">
    <property type="term" value="F:ATP hydrolysis activity"/>
    <property type="evidence" value="ECO:0007669"/>
    <property type="project" value="InterPro"/>
</dbReference>
<feature type="compositionally biased region" description="Basic and acidic residues" evidence="7">
    <location>
        <begin position="149"/>
        <end position="166"/>
    </location>
</feature>
<dbReference type="Gene3D" id="1.10.1780.10">
    <property type="entry name" value="Clp, N-terminal domain"/>
    <property type="match status" value="1"/>
</dbReference>
<keyword evidence="9" id="KW-0378">Hydrolase</keyword>
<dbReference type="EMBL" id="MAGO01000006">
    <property type="protein sequence ID" value="OCC15271.1"/>
    <property type="molecule type" value="Genomic_DNA"/>
</dbReference>
<dbReference type="Gene3D" id="3.40.50.300">
    <property type="entry name" value="P-loop containing nucleotide triphosphate hydrolases"/>
    <property type="match status" value="2"/>
</dbReference>
<dbReference type="GO" id="GO:0005737">
    <property type="term" value="C:cytoplasm"/>
    <property type="evidence" value="ECO:0007669"/>
    <property type="project" value="TreeGrafter"/>
</dbReference>
<keyword evidence="2 6" id="KW-0547">Nucleotide-binding</keyword>
<keyword evidence="10" id="KW-1185">Reference proteome</keyword>
<feature type="region of interest" description="Disordered" evidence="7">
    <location>
        <begin position="148"/>
        <end position="171"/>
    </location>
</feature>
<dbReference type="InterPro" id="IPR036628">
    <property type="entry name" value="Clp_N_dom_sf"/>
</dbReference>
<dbReference type="SUPFAM" id="SSF81923">
    <property type="entry name" value="Double Clp-N motif"/>
    <property type="match status" value="1"/>
</dbReference>
<dbReference type="InterPro" id="IPR003593">
    <property type="entry name" value="AAA+_ATPase"/>
</dbReference>
<dbReference type="FunFam" id="1.10.8.60:FF:000011">
    <property type="entry name" value="ATP-dependent Clp protease ATP-binding subunit"/>
    <property type="match status" value="1"/>
</dbReference>
<dbReference type="InterPro" id="IPR019489">
    <property type="entry name" value="Clp_ATPase_C"/>
</dbReference>
<dbReference type="NCBIfam" id="TIGR02639">
    <property type="entry name" value="ClpA"/>
    <property type="match status" value="1"/>
</dbReference>
<dbReference type="InterPro" id="IPR003959">
    <property type="entry name" value="ATPase_AAA_core"/>
</dbReference>